<evidence type="ECO:0000256" key="5">
    <source>
        <dbReference type="ARBA" id="ARBA00023277"/>
    </source>
</evidence>
<comment type="similarity">
    <text evidence="1 9">Belongs to the glycosyl hydrolase 28 family.</text>
</comment>
<gene>
    <name evidence="10" type="ORF">LKD31_05825</name>
</gene>
<name>A0AAE3DFJ4_9FIRM</name>
<evidence type="ECO:0000256" key="9">
    <source>
        <dbReference type="RuleBase" id="RU361169"/>
    </source>
</evidence>
<keyword evidence="6 9" id="KW-0326">Glycosidase</keyword>
<protein>
    <submittedName>
        <fullName evidence="10">Uncharacterized protein</fullName>
    </submittedName>
</protein>
<dbReference type="Proteomes" id="UP001199424">
    <property type="component" value="Unassembled WGS sequence"/>
</dbReference>
<dbReference type="EMBL" id="JAJEQC010000004">
    <property type="protein sequence ID" value="MCC2136531.1"/>
    <property type="molecule type" value="Genomic_DNA"/>
</dbReference>
<dbReference type="InterPro" id="IPR000743">
    <property type="entry name" value="Glyco_hydro_28"/>
</dbReference>
<dbReference type="AlphaFoldDB" id="A0AAE3DFJ4"/>
<sequence length="456" mass="51124">MAVRYNPNPARITEPLYKVEELEKSPLYTVLCGGKELTVYHTDSFDYVIPVVDDDSPLSFQVKVSKDFQKAVFRPAKTNVQAQISGRELSFQLEKPSKVTLELDGNLKTPLFILCTKRVPKPEKVDHLFESGKVYNVGTLEVKAEETVFLEEGSVVCGCVNAFFAHGMRILGNGILNGCVWHPKEENGGGRPMIRMVFCDDVKIQGITMVDGGSWHLVPGACRNVEIEDVNIMSRVCTGDGIDIVGCEDVTMRNSFIRASDDCVCIKAASYPDPAANRNVKNILVEHCVLWNAEPGNAVEIGYEVRCDEISDITFRDLDIVHCEYEGNQSGGVLTIHNADRAHIHDIVYEDIRVEDAQEKFVDIKVLDSKYSLDRKRGSVENIYFRNVEILNGNFPVSIIRGFEMHTEMSRPRNIYFDNVVVLGKQVESPSDLHMVVELSDDILFNGTAHAKRNPF</sequence>
<evidence type="ECO:0000256" key="2">
    <source>
        <dbReference type="ARBA" id="ARBA00022737"/>
    </source>
</evidence>
<keyword evidence="7" id="KW-0624">Polysaccharide degradation</keyword>
<keyword evidence="11" id="KW-1185">Reference proteome</keyword>
<dbReference type="SUPFAM" id="SSF51126">
    <property type="entry name" value="Pectin lyase-like"/>
    <property type="match status" value="1"/>
</dbReference>
<dbReference type="PANTHER" id="PTHR31736">
    <property type="match status" value="1"/>
</dbReference>
<keyword evidence="2" id="KW-0677">Repeat</keyword>
<evidence type="ECO:0000256" key="6">
    <source>
        <dbReference type="ARBA" id="ARBA00023295"/>
    </source>
</evidence>
<evidence type="ECO:0000256" key="1">
    <source>
        <dbReference type="ARBA" id="ARBA00008834"/>
    </source>
</evidence>
<dbReference type="GO" id="GO:0000272">
    <property type="term" value="P:polysaccharide catabolic process"/>
    <property type="evidence" value="ECO:0007669"/>
    <property type="project" value="UniProtKB-KW"/>
</dbReference>
<reference evidence="10" key="1">
    <citation type="submission" date="2021-10" db="EMBL/GenBank/DDBJ databases">
        <title>Anaerobic single-cell dispensing facilitates the cultivation of human gut bacteria.</title>
        <authorList>
            <person name="Afrizal A."/>
        </authorList>
    </citation>
    <scope>NUCLEOTIDE SEQUENCE</scope>
    <source>
        <strain evidence="10">CLA-AA-H250</strain>
    </source>
</reference>
<evidence type="ECO:0000313" key="11">
    <source>
        <dbReference type="Proteomes" id="UP001199424"/>
    </source>
</evidence>
<dbReference type="InterPro" id="IPR012334">
    <property type="entry name" value="Pectin_lyas_fold"/>
</dbReference>
<dbReference type="Pfam" id="PF00295">
    <property type="entry name" value="Glyco_hydro_28"/>
    <property type="match status" value="1"/>
</dbReference>
<comment type="caution">
    <text evidence="10">The sequence shown here is derived from an EMBL/GenBank/DDBJ whole genome shotgun (WGS) entry which is preliminary data.</text>
</comment>
<dbReference type="PANTHER" id="PTHR31736:SF9">
    <property type="entry name" value="ENDO-XYLOGALACTURONAN HYDROLASE A-RELATED"/>
    <property type="match status" value="1"/>
</dbReference>
<evidence type="ECO:0000313" key="10">
    <source>
        <dbReference type="EMBL" id="MCC2136531.1"/>
    </source>
</evidence>
<evidence type="ECO:0000256" key="3">
    <source>
        <dbReference type="ARBA" id="ARBA00022801"/>
    </source>
</evidence>
<evidence type="ECO:0000256" key="7">
    <source>
        <dbReference type="ARBA" id="ARBA00023326"/>
    </source>
</evidence>
<dbReference type="GO" id="GO:0004650">
    <property type="term" value="F:polygalacturonase activity"/>
    <property type="evidence" value="ECO:0007669"/>
    <property type="project" value="InterPro"/>
</dbReference>
<evidence type="ECO:0000256" key="8">
    <source>
        <dbReference type="ARBA" id="ARBA00037278"/>
    </source>
</evidence>
<proteinExistence type="inferred from homology"/>
<keyword evidence="5" id="KW-0119">Carbohydrate metabolism</keyword>
<dbReference type="InterPro" id="IPR011050">
    <property type="entry name" value="Pectin_lyase_fold/virulence"/>
</dbReference>
<evidence type="ECO:0000256" key="4">
    <source>
        <dbReference type="ARBA" id="ARBA00023180"/>
    </source>
</evidence>
<comment type="function">
    <text evidence="8">Pectinolytic enzyme involved in the degradation of xylogalacturonan (xga), a galacturonan backbone heavily substituted with xylose, and which is one important component of the hairy regions of pectin. Activity requires a galacturonic acid backbone substituted with xylose.</text>
</comment>
<dbReference type="Gene3D" id="2.160.20.10">
    <property type="entry name" value="Single-stranded right-handed beta-helix, Pectin lyase-like"/>
    <property type="match status" value="1"/>
</dbReference>
<organism evidence="10 11">
    <name type="scientific">Hominenteromicrobium mulieris</name>
    <dbReference type="NCBI Taxonomy" id="2885357"/>
    <lineage>
        <taxon>Bacteria</taxon>
        <taxon>Bacillati</taxon>
        <taxon>Bacillota</taxon>
        <taxon>Clostridia</taxon>
        <taxon>Eubacteriales</taxon>
        <taxon>Oscillospiraceae</taxon>
        <taxon>Hominenteromicrobium</taxon>
    </lineage>
</organism>
<accession>A0AAE3DFJ4</accession>
<dbReference type="RefSeq" id="WP_308448999.1">
    <property type="nucleotide sequence ID" value="NZ_JAJEQC010000004.1"/>
</dbReference>
<keyword evidence="4" id="KW-0325">Glycoprotein</keyword>
<keyword evidence="3 9" id="KW-0378">Hydrolase</keyword>